<accession>A0A7W9SHV0</accession>
<name>A0A7W9SHV0_9FIRM</name>
<dbReference type="Proteomes" id="UP000522163">
    <property type="component" value="Unassembled WGS sequence"/>
</dbReference>
<evidence type="ECO:0000256" key="2">
    <source>
        <dbReference type="ARBA" id="ARBA00008806"/>
    </source>
</evidence>
<comment type="caution">
    <text evidence="10">The sequence shown here is derived from an EMBL/GenBank/DDBJ whole genome shotgun (WGS) entry which is preliminary data.</text>
</comment>
<dbReference type="InterPro" id="IPR027417">
    <property type="entry name" value="P-loop_NTPase"/>
</dbReference>
<dbReference type="GO" id="GO:0005886">
    <property type="term" value="C:plasma membrane"/>
    <property type="evidence" value="ECO:0007669"/>
    <property type="project" value="UniProtKB-SubCell"/>
</dbReference>
<evidence type="ECO:0000256" key="7">
    <source>
        <dbReference type="SAM" id="Coils"/>
    </source>
</evidence>
<feature type="region of interest" description="Disordered" evidence="8">
    <location>
        <begin position="548"/>
        <end position="572"/>
    </location>
</feature>
<dbReference type="RefSeq" id="WP_183684307.1">
    <property type="nucleotide sequence ID" value="NZ_JACHHH010000008.1"/>
</dbReference>
<proteinExistence type="inferred from homology"/>
<feature type="coiled-coil region" evidence="7">
    <location>
        <begin position="238"/>
        <end position="265"/>
    </location>
</feature>
<dbReference type="InterPro" id="IPR051539">
    <property type="entry name" value="T4SS-coupling_protein"/>
</dbReference>
<evidence type="ECO:0000256" key="4">
    <source>
        <dbReference type="ARBA" id="ARBA00022692"/>
    </source>
</evidence>
<gene>
    <name evidence="10" type="ORF">HNQ46_001721</name>
</gene>
<comment type="similarity">
    <text evidence="2">Belongs to the VirD4/TraG family.</text>
</comment>
<dbReference type="GeneID" id="85015255"/>
<feature type="compositionally biased region" description="Polar residues" evidence="8">
    <location>
        <begin position="551"/>
        <end position="565"/>
    </location>
</feature>
<evidence type="ECO:0000313" key="11">
    <source>
        <dbReference type="Proteomes" id="UP000522163"/>
    </source>
</evidence>
<sequence length="674" mass="77082">MQTKGKLPAFLISIFLSVFLAIYLSYLTDQVIRLFLRITHTDILNLHFSVNPLDIPQYAKKFYSGMLVFGILYETIILIWLTYQFFFYKAKLSNVSEYKVTEYISIPRPVGNGQHGKAWFADEQEIRAISSDLNVKTQNEKIQSGIVLDYKNAIVRYMKNFAHSITIALTGAGKTRRVLLPSICLQILAGDSYFVTDVKGEIFYLTSKYAESQDYKIVVIDFINPEKSMQYNFLQPIIDALKEGKKKWEKQVKELVQEIEEIKKQENPSPEDVSALVAKRKDLENDYSWTDQAQEYTWDLVSTMVGEAKGEPLWYNGETSTLASSILAVCMEAPEQCQNLYNVYCFLAYMSKYYQELGKNLLSTYLERLPDTHPAKLIYMQAEVAEVRTRSSFNTSGLGTLRLFSSNKIGKMSMKTEFNLEDIGKQKTAIYFIVPDEKTTYHPLASLFMVQLYIKLVEEARKCGGSMKQKVVFDCDEIGNCPRIPILPAMLSVGRGRGISINLVVQDYQQLQAKYKDDFETIKSQCKLKIFLQSDGKETLKDISERLGDYTTENPNESSSRSTEIGSKATISGGSGLTGRRLLLPSELALFEKPDALVMVTGHRPFVSYLPDISETDFNNLLGLGDEEFTKKFILDYENSRKERDDKPLKQWGIWIKEKEQMEDKIKSLIEQNN</sequence>
<comment type="subcellular location">
    <subcellularLocation>
        <location evidence="1">Cell membrane</location>
        <topology evidence="1">Multi-pass membrane protein</topology>
    </subcellularLocation>
</comment>
<dbReference type="Gene3D" id="3.40.50.300">
    <property type="entry name" value="P-loop containing nucleotide triphosphate hydrolases"/>
    <property type="match status" value="1"/>
</dbReference>
<dbReference type="CDD" id="cd01127">
    <property type="entry name" value="TrwB_TraG_TraD_VirD4"/>
    <property type="match status" value="2"/>
</dbReference>
<protein>
    <submittedName>
        <fullName evidence="10">Type IV secretion system protein VirD4</fullName>
    </submittedName>
</protein>
<keyword evidence="5 9" id="KW-1133">Transmembrane helix</keyword>
<reference evidence="10 11" key="1">
    <citation type="submission" date="2020-08" db="EMBL/GenBank/DDBJ databases">
        <title>Genomic Encyclopedia of Type Strains, Phase IV (KMG-IV): sequencing the most valuable type-strain genomes for metagenomic binning, comparative biology and taxonomic classification.</title>
        <authorList>
            <person name="Goeker M."/>
        </authorList>
    </citation>
    <scope>NUCLEOTIDE SEQUENCE [LARGE SCALE GENOMIC DNA]</scope>
    <source>
        <strain evidence="10 11">DSM 17245</strain>
    </source>
</reference>
<dbReference type="InterPro" id="IPR003688">
    <property type="entry name" value="TraG/VirD4"/>
</dbReference>
<feature type="transmembrane region" description="Helical" evidence="9">
    <location>
        <begin position="7"/>
        <end position="26"/>
    </location>
</feature>
<dbReference type="AlphaFoldDB" id="A0A7W9SHV0"/>
<keyword evidence="3" id="KW-1003">Cell membrane</keyword>
<dbReference type="PANTHER" id="PTHR37937">
    <property type="entry name" value="CONJUGATIVE TRANSFER: DNA TRANSPORT"/>
    <property type="match status" value="1"/>
</dbReference>
<dbReference type="EMBL" id="JACHHH010000008">
    <property type="protein sequence ID" value="MBB6041731.1"/>
    <property type="molecule type" value="Genomic_DNA"/>
</dbReference>
<dbReference type="PANTHER" id="PTHR37937:SF1">
    <property type="entry name" value="CONJUGATIVE TRANSFER: DNA TRANSPORT"/>
    <property type="match status" value="1"/>
</dbReference>
<dbReference type="SUPFAM" id="SSF52540">
    <property type="entry name" value="P-loop containing nucleoside triphosphate hydrolases"/>
    <property type="match status" value="1"/>
</dbReference>
<evidence type="ECO:0000256" key="8">
    <source>
        <dbReference type="SAM" id="MobiDB-lite"/>
    </source>
</evidence>
<dbReference type="Pfam" id="PF02534">
    <property type="entry name" value="T4SS-DNA_transf"/>
    <property type="match status" value="1"/>
</dbReference>
<keyword evidence="6 9" id="KW-0472">Membrane</keyword>
<keyword evidence="4 9" id="KW-0812">Transmembrane</keyword>
<feature type="transmembrane region" description="Helical" evidence="9">
    <location>
        <begin position="62"/>
        <end position="83"/>
    </location>
</feature>
<evidence type="ECO:0000256" key="5">
    <source>
        <dbReference type="ARBA" id="ARBA00022989"/>
    </source>
</evidence>
<keyword evidence="7" id="KW-0175">Coiled coil</keyword>
<evidence type="ECO:0000256" key="9">
    <source>
        <dbReference type="SAM" id="Phobius"/>
    </source>
</evidence>
<evidence type="ECO:0000313" key="10">
    <source>
        <dbReference type="EMBL" id="MBB6041731.1"/>
    </source>
</evidence>
<evidence type="ECO:0000256" key="1">
    <source>
        <dbReference type="ARBA" id="ARBA00004651"/>
    </source>
</evidence>
<evidence type="ECO:0000256" key="6">
    <source>
        <dbReference type="ARBA" id="ARBA00023136"/>
    </source>
</evidence>
<organism evidence="10 11">
    <name type="scientific">Oribacterium sinus</name>
    <dbReference type="NCBI Taxonomy" id="237576"/>
    <lineage>
        <taxon>Bacteria</taxon>
        <taxon>Bacillati</taxon>
        <taxon>Bacillota</taxon>
        <taxon>Clostridia</taxon>
        <taxon>Lachnospirales</taxon>
        <taxon>Lachnospiraceae</taxon>
        <taxon>Oribacterium</taxon>
    </lineage>
</organism>
<evidence type="ECO:0000256" key="3">
    <source>
        <dbReference type="ARBA" id="ARBA00022475"/>
    </source>
</evidence>